<evidence type="ECO:0000256" key="1">
    <source>
        <dbReference type="SAM" id="MobiDB-lite"/>
    </source>
</evidence>
<accession>A0ABN9WZB3</accession>
<keyword evidence="3" id="KW-1185">Reference proteome</keyword>
<gene>
    <name evidence="2" type="ORF">PCOR1329_LOCUS71054</name>
</gene>
<dbReference type="EMBL" id="CAUYUJ010019411">
    <property type="protein sequence ID" value="CAK0890991.1"/>
    <property type="molecule type" value="Genomic_DNA"/>
</dbReference>
<evidence type="ECO:0000313" key="2">
    <source>
        <dbReference type="EMBL" id="CAK0890991.1"/>
    </source>
</evidence>
<protein>
    <submittedName>
        <fullName evidence="2">Uncharacterized protein</fullName>
    </submittedName>
</protein>
<sequence>MATVLRHLGPVAPGETRQQCATRTCQRRGPGGEVRLGGNSRKEEEENDEEDEEEAEADEEGITPSVDSLATSFGGGGPRAGQIPPGICVRQESAWRHDQSAKPPPTRVTRAYRGCRVRAERSCRVNHWRFTPSLP</sequence>
<comment type="caution">
    <text evidence="2">The sequence shown here is derived from an EMBL/GenBank/DDBJ whole genome shotgun (WGS) entry which is preliminary data.</text>
</comment>
<reference evidence="2" key="1">
    <citation type="submission" date="2023-10" db="EMBL/GenBank/DDBJ databases">
        <authorList>
            <person name="Chen Y."/>
            <person name="Shah S."/>
            <person name="Dougan E. K."/>
            <person name="Thang M."/>
            <person name="Chan C."/>
        </authorList>
    </citation>
    <scope>NUCLEOTIDE SEQUENCE [LARGE SCALE GENOMIC DNA]</scope>
</reference>
<dbReference type="Proteomes" id="UP001189429">
    <property type="component" value="Unassembled WGS sequence"/>
</dbReference>
<feature type="compositionally biased region" description="Acidic residues" evidence="1">
    <location>
        <begin position="45"/>
        <end position="61"/>
    </location>
</feature>
<feature type="region of interest" description="Disordered" evidence="1">
    <location>
        <begin position="1"/>
        <end position="109"/>
    </location>
</feature>
<feature type="compositionally biased region" description="Low complexity" evidence="1">
    <location>
        <begin position="16"/>
        <end position="28"/>
    </location>
</feature>
<organism evidence="2 3">
    <name type="scientific">Prorocentrum cordatum</name>
    <dbReference type="NCBI Taxonomy" id="2364126"/>
    <lineage>
        <taxon>Eukaryota</taxon>
        <taxon>Sar</taxon>
        <taxon>Alveolata</taxon>
        <taxon>Dinophyceae</taxon>
        <taxon>Prorocentrales</taxon>
        <taxon>Prorocentraceae</taxon>
        <taxon>Prorocentrum</taxon>
    </lineage>
</organism>
<name>A0ABN9WZB3_9DINO</name>
<feature type="non-terminal residue" evidence="2">
    <location>
        <position position="135"/>
    </location>
</feature>
<proteinExistence type="predicted"/>
<evidence type="ECO:0000313" key="3">
    <source>
        <dbReference type="Proteomes" id="UP001189429"/>
    </source>
</evidence>